<dbReference type="InterPro" id="IPR001986">
    <property type="entry name" value="Enolpyruvate_Tfrase_dom"/>
</dbReference>
<feature type="binding site" evidence="7">
    <location>
        <position position="162"/>
    </location>
    <ligand>
        <name>3-phosphoshikimate</name>
        <dbReference type="ChEBI" id="CHEBI:145989"/>
    </ligand>
</feature>
<reference evidence="10 11" key="1">
    <citation type="submission" date="2018-05" db="EMBL/GenBank/DDBJ databases">
        <title>Marinifilum breve JC075T sp. nov., a marine bacterium isolated from Yongle Blue Hole in the South China Sea.</title>
        <authorList>
            <person name="Fu T."/>
        </authorList>
    </citation>
    <scope>NUCLEOTIDE SEQUENCE [LARGE SCALE GENOMIC DNA]</scope>
    <source>
        <strain evidence="10 11">JC075</strain>
    </source>
</reference>
<dbReference type="HAMAP" id="MF_00210">
    <property type="entry name" value="EPSP_synth"/>
    <property type="match status" value="1"/>
</dbReference>
<comment type="pathway">
    <text evidence="1 7">Metabolic intermediate biosynthesis; chorismate biosynthesis; chorismate from D-erythrose 4-phosphate and phosphoenolpyruvate: step 6/7.</text>
</comment>
<proteinExistence type="inferred from homology"/>
<evidence type="ECO:0000256" key="5">
    <source>
        <dbReference type="ARBA" id="ARBA00023141"/>
    </source>
</evidence>
<dbReference type="GO" id="GO:0009073">
    <property type="term" value="P:aromatic amino acid family biosynthetic process"/>
    <property type="evidence" value="ECO:0007669"/>
    <property type="project" value="UniProtKB-KW"/>
</dbReference>
<feature type="binding site" evidence="7">
    <location>
        <position position="399"/>
    </location>
    <ligand>
        <name>phosphoenolpyruvate</name>
        <dbReference type="ChEBI" id="CHEBI:58702"/>
    </ligand>
</feature>
<feature type="binding site" evidence="7">
    <location>
        <position position="162"/>
    </location>
    <ligand>
        <name>phosphoenolpyruvate</name>
        <dbReference type="ChEBI" id="CHEBI:58702"/>
    </ligand>
</feature>
<dbReference type="PIRSF" id="PIRSF000505">
    <property type="entry name" value="EPSPS"/>
    <property type="match status" value="1"/>
</dbReference>
<evidence type="ECO:0000259" key="9">
    <source>
        <dbReference type="Pfam" id="PF00275"/>
    </source>
</evidence>
<feature type="binding site" evidence="7">
    <location>
        <position position="161"/>
    </location>
    <ligand>
        <name>3-phosphoshikimate</name>
        <dbReference type="ChEBI" id="CHEBI:145989"/>
    </ligand>
</feature>
<dbReference type="GO" id="GO:0003866">
    <property type="term" value="F:3-phosphoshikimate 1-carboxyvinyltransferase activity"/>
    <property type="evidence" value="ECO:0007669"/>
    <property type="project" value="UniProtKB-UniRule"/>
</dbReference>
<feature type="binding site" evidence="7">
    <location>
        <position position="88"/>
    </location>
    <ligand>
        <name>phosphoenolpyruvate</name>
        <dbReference type="ChEBI" id="CHEBI:58702"/>
    </ligand>
</feature>
<dbReference type="OrthoDB" id="9809920at2"/>
<dbReference type="GO" id="GO:0009423">
    <property type="term" value="P:chorismate biosynthetic process"/>
    <property type="evidence" value="ECO:0007669"/>
    <property type="project" value="UniProtKB-UniRule"/>
</dbReference>
<dbReference type="CDD" id="cd01556">
    <property type="entry name" value="EPSP_synthase"/>
    <property type="match status" value="1"/>
</dbReference>
<keyword evidence="7" id="KW-0963">Cytoplasm</keyword>
<accession>A0A2V4A167</accession>
<dbReference type="Pfam" id="PF00275">
    <property type="entry name" value="EPSP_synthase"/>
    <property type="match status" value="1"/>
</dbReference>
<comment type="subunit">
    <text evidence="7">Monomer.</text>
</comment>
<dbReference type="EC" id="2.5.1.19" evidence="7"/>
<dbReference type="EMBL" id="QFLI01000002">
    <property type="protein sequence ID" value="PXY02398.1"/>
    <property type="molecule type" value="Genomic_DNA"/>
</dbReference>
<evidence type="ECO:0000313" key="10">
    <source>
        <dbReference type="EMBL" id="PXY02398.1"/>
    </source>
</evidence>
<keyword evidence="11" id="KW-1185">Reference proteome</keyword>
<comment type="function">
    <text evidence="7">Catalyzes the transfer of the enolpyruvyl moiety of phosphoenolpyruvate (PEP) to the 5-hydroxyl of shikimate-3-phosphate (S3P) to produce enolpyruvyl shikimate-3-phosphate and inorganic phosphate.</text>
</comment>
<feature type="binding site" evidence="7">
    <location>
        <position position="20"/>
    </location>
    <ligand>
        <name>phosphoenolpyruvate</name>
        <dbReference type="ChEBI" id="CHEBI:58702"/>
    </ligand>
</feature>
<feature type="binding site" evidence="7">
    <location>
        <position position="21"/>
    </location>
    <ligand>
        <name>3-phosphoshikimate</name>
        <dbReference type="ChEBI" id="CHEBI:145989"/>
    </ligand>
</feature>
<feature type="binding site" evidence="7">
    <location>
        <position position="20"/>
    </location>
    <ligand>
        <name>3-phosphoshikimate</name>
        <dbReference type="ChEBI" id="CHEBI:145989"/>
    </ligand>
</feature>
<comment type="caution">
    <text evidence="10">The sequence shown here is derived from an EMBL/GenBank/DDBJ whole genome shotgun (WGS) entry which is preliminary data.</text>
</comment>
<comment type="catalytic activity">
    <reaction evidence="6">
        <text>3-phosphoshikimate + phosphoenolpyruvate = 5-O-(1-carboxyvinyl)-3-phosphoshikimate + phosphate</text>
        <dbReference type="Rhea" id="RHEA:21256"/>
        <dbReference type="ChEBI" id="CHEBI:43474"/>
        <dbReference type="ChEBI" id="CHEBI:57701"/>
        <dbReference type="ChEBI" id="CHEBI:58702"/>
        <dbReference type="ChEBI" id="CHEBI:145989"/>
        <dbReference type="EC" id="2.5.1.19"/>
    </reaction>
    <physiologicalReaction direction="left-to-right" evidence="6">
        <dbReference type="Rhea" id="RHEA:21257"/>
    </physiologicalReaction>
</comment>
<dbReference type="GO" id="GO:0008652">
    <property type="term" value="P:amino acid biosynthetic process"/>
    <property type="evidence" value="ECO:0007669"/>
    <property type="project" value="UniProtKB-KW"/>
</dbReference>
<evidence type="ECO:0000256" key="4">
    <source>
        <dbReference type="ARBA" id="ARBA00022679"/>
    </source>
</evidence>
<dbReference type="NCBIfam" id="TIGR01356">
    <property type="entry name" value="aroA"/>
    <property type="match status" value="1"/>
</dbReference>
<protein>
    <recommendedName>
        <fullName evidence="7">3-phosphoshikimate 1-carboxyvinyltransferase</fullName>
        <ecNumber evidence="7">2.5.1.19</ecNumber>
    </recommendedName>
    <alternativeName>
        <fullName evidence="7">5-enolpyruvylshikimate-3-phosphate synthase</fullName>
        <shortName evidence="7">EPSP synthase</shortName>
        <shortName evidence="7">EPSPS</shortName>
    </alternativeName>
</protein>
<dbReference type="Proteomes" id="UP000248079">
    <property type="component" value="Unassembled WGS sequence"/>
</dbReference>
<feature type="binding site" evidence="7">
    <location>
        <position position="373"/>
    </location>
    <ligand>
        <name>phosphoenolpyruvate</name>
        <dbReference type="ChEBI" id="CHEBI:58702"/>
    </ligand>
</feature>
<keyword evidence="3 7" id="KW-0028">Amino-acid biosynthesis</keyword>
<name>A0A2V4A167_9BACT</name>
<keyword evidence="5 7" id="KW-0057">Aromatic amino acid biosynthesis</keyword>
<feature type="binding site" evidence="7">
    <location>
        <position position="301"/>
    </location>
    <ligand>
        <name>3-phosphoshikimate</name>
        <dbReference type="ChEBI" id="CHEBI:145989"/>
    </ligand>
</feature>
<evidence type="ECO:0000256" key="3">
    <source>
        <dbReference type="ARBA" id="ARBA00022605"/>
    </source>
</evidence>
<evidence type="ECO:0000256" key="7">
    <source>
        <dbReference type="HAMAP-Rule" id="MF_00210"/>
    </source>
</evidence>
<dbReference type="GO" id="GO:0005737">
    <property type="term" value="C:cytoplasm"/>
    <property type="evidence" value="ECO:0007669"/>
    <property type="project" value="UniProtKB-SubCell"/>
</dbReference>
<dbReference type="AlphaFoldDB" id="A0A2V4A167"/>
<comment type="caution">
    <text evidence="7">Lacks conserved residue(s) required for the propagation of feature annotation.</text>
</comment>
<dbReference type="InterPro" id="IPR036968">
    <property type="entry name" value="Enolpyruvate_Tfrase_sf"/>
</dbReference>
<evidence type="ECO:0000313" key="11">
    <source>
        <dbReference type="Proteomes" id="UP000248079"/>
    </source>
</evidence>
<dbReference type="SUPFAM" id="SSF55205">
    <property type="entry name" value="EPT/RTPC-like"/>
    <property type="match status" value="1"/>
</dbReference>
<dbReference type="InterPro" id="IPR013792">
    <property type="entry name" value="RNA3'P_cycl/enolpyr_Trfase_a/b"/>
</dbReference>
<gene>
    <name evidence="7 10" type="primary">aroA</name>
    <name evidence="10" type="ORF">DF185_07045</name>
</gene>
<evidence type="ECO:0000256" key="6">
    <source>
        <dbReference type="ARBA" id="ARBA00044633"/>
    </source>
</evidence>
<comment type="similarity">
    <text evidence="2 7">Belongs to the EPSP synthase family.</text>
</comment>
<dbReference type="RefSeq" id="WP_110360031.1">
    <property type="nucleotide sequence ID" value="NZ_QFLI01000002.1"/>
</dbReference>
<dbReference type="UniPathway" id="UPA00053">
    <property type="reaction ID" value="UER00089"/>
</dbReference>
<comment type="subcellular location">
    <subcellularLocation>
        <location evidence="7">Cytoplasm</location>
    </subcellularLocation>
</comment>
<feature type="binding site" evidence="7">
    <location>
        <position position="328"/>
    </location>
    <ligand>
        <name>3-phosphoshikimate</name>
        <dbReference type="ChEBI" id="CHEBI:145989"/>
    </ligand>
</feature>
<dbReference type="InterPro" id="IPR006264">
    <property type="entry name" value="EPSP_synthase"/>
</dbReference>
<feature type="active site" description="Proton acceptor" evidence="7">
    <location>
        <position position="301"/>
    </location>
</feature>
<evidence type="ECO:0000256" key="2">
    <source>
        <dbReference type="ARBA" id="ARBA00009948"/>
    </source>
</evidence>
<feature type="binding site" evidence="7">
    <location>
        <position position="116"/>
    </location>
    <ligand>
        <name>phosphoenolpyruvate</name>
        <dbReference type="ChEBI" id="CHEBI:58702"/>
    </ligand>
</feature>
<feature type="binding site" evidence="7">
    <location>
        <position position="25"/>
    </location>
    <ligand>
        <name>3-phosphoshikimate</name>
        <dbReference type="ChEBI" id="CHEBI:145989"/>
    </ligand>
</feature>
<feature type="binding site" evidence="7">
    <location>
        <position position="332"/>
    </location>
    <ligand>
        <name>phosphoenolpyruvate</name>
        <dbReference type="ChEBI" id="CHEBI:58702"/>
    </ligand>
</feature>
<sequence>MRVRIQNSNIKGSITPPSSKSMMQRALAAAALAKGESTILNPCRCDDATAATGIVQKMGAQVIQDETAIRVCRNEEKSPEQVIVGESGLSLRMFSPILALNPEPVQINGRGSILKRPVHNILEGLEALGIECKNPGKGLLPIQLEGGYKNNTAVINGALGSQFLTGLLMALPCRKEDTTLEVTNLKSIPYINMTIDLLKDFGIEINHDNYKTFTIKGNQQYKATDYTVEADWSSAAPLLVAGALKGKVTLEHLNPYSYQADIAILDALKKCGTSLHWNGNSLTVEKKGLNAFEFDATHCPDLFPPLVALAVHCNGDTRIKGVHRLEHKESNRGIVLQKEFGKLAVPIRIEGDEMVIPGGRLKGGITNSNNDHRIAMALAVAGLNSKQAVEIGDHDCVAKSYPDFFKDLRKIGGGVAEFYFKSQFV</sequence>
<dbReference type="PANTHER" id="PTHR21090">
    <property type="entry name" value="AROM/DEHYDROQUINATE SYNTHASE"/>
    <property type="match status" value="1"/>
</dbReference>
<feature type="region of interest" description="Disordered" evidence="8">
    <location>
        <begin position="1"/>
        <end position="20"/>
    </location>
</feature>
<evidence type="ECO:0000256" key="1">
    <source>
        <dbReference type="ARBA" id="ARBA00004811"/>
    </source>
</evidence>
<organism evidence="10 11">
    <name type="scientific">Marinifilum breve</name>
    <dbReference type="NCBI Taxonomy" id="2184082"/>
    <lineage>
        <taxon>Bacteria</taxon>
        <taxon>Pseudomonadati</taxon>
        <taxon>Bacteroidota</taxon>
        <taxon>Bacteroidia</taxon>
        <taxon>Marinilabiliales</taxon>
        <taxon>Marinifilaceae</taxon>
    </lineage>
</organism>
<evidence type="ECO:0000256" key="8">
    <source>
        <dbReference type="SAM" id="MobiDB-lite"/>
    </source>
</evidence>
<feature type="binding site" evidence="7">
    <location>
        <position position="187"/>
    </location>
    <ligand>
        <name>3-phosphoshikimate</name>
        <dbReference type="ChEBI" id="CHEBI:145989"/>
    </ligand>
</feature>
<dbReference type="Gene3D" id="3.65.10.10">
    <property type="entry name" value="Enolpyruvate transferase domain"/>
    <property type="match status" value="2"/>
</dbReference>
<keyword evidence="4 7" id="KW-0808">Transferase</keyword>
<feature type="domain" description="Enolpyruvate transferase" evidence="9">
    <location>
        <begin position="7"/>
        <end position="408"/>
    </location>
</feature>
<dbReference type="PANTHER" id="PTHR21090:SF5">
    <property type="entry name" value="PENTAFUNCTIONAL AROM POLYPEPTIDE"/>
    <property type="match status" value="1"/>
</dbReference>